<dbReference type="AlphaFoldDB" id="A0A846W081"/>
<dbReference type="InterPro" id="IPR027417">
    <property type="entry name" value="P-loop_NTPase"/>
</dbReference>
<dbReference type="InterPro" id="IPR058852">
    <property type="entry name" value="HTH_77"/>
</dbReference>
<dbReference type="GO" id="GO:0006355">
    <property type="term" value="P:regulation of DNA-templated transcription"/>
    <property type="evidence" value="ECO:0007669"/>
    <property type="project" value="InterPro"/>
</dbReference>
<sequence>MRGSAFDTLAVRIRSVSTLTAVRFGVLGPLTVWGAGGEVVPVPEKKVRALLAGLLTAPGRVVSADRLIEGIWGESMPARPGSALQTLASRLRRVVGTDLVAHRAMGYTLLVAADAVDAGQFASLAEQARRAGEPGRRAQLFAQALELWRGPAFADFADDTLVQPSVTRLEEQRMLVLEEHAEARLQLGDYGRLATELQELTELHPFRERLRAIQMRALYGAGRVDEALTVYQDVRRHLDDELGLEPGQELVELHQEMLRRTLPIEPPASDRRAQDSPRRRTNLPAPITDLIGRTESVRQVRALLSRERLVTLTGPGGVGKTRLALAAARESDDVFDDGAWLVEFGAHRVSDTVHKAVDELADAVAAVLEIRDDARPPTSTRSPVRQLIDALHSRELLLVFDNCEHLVDAAARLARLLLHGAPRLHILATSREPLDIAGEQLWQVPPLELPEPGATPAEIMNSSAVRLFAARAAAAAPGFTMTEDDAHVVAAICRRMDGLPLALELASTRIRALGLAQLADRLDDRFGLLTSHRRGAPPRQQTLRAMIDWSWELLTAAEQAVLSRLGVHADGCSLEAAEILCAGGGVESGQVLDLLARLVDRSLVVVSEEAEGTRYRLLESIAAYCVEQLQTHEAEYTQLRRAHAQYYLALAERADDELRGPQQCRWLRILDLESANMRNALNTALAVGDTALARRLAKALTWYWFLRGRLMEARRSITAALELMYSTATEHPWVQQLEAWRAALTLLCGDRADASWDSHTPLRLYRAIPDRRDRSGPGWFLGYATTMFGNIDVGVELIDRALEDCRELGQRWEFAAALTVRAVQRQVRGELDEARRDGEQSCDLFAEVGDRWGQLQATGTLGRLAEIRGDYREGETQHREGLRIAEQLGLWNDAATRWAELGRIALLRQEYPLADNLHQRALQLAQAHGHRPTQESAEVGLALSARRQGRLDTAEHYLRPWLEWNRNFDAANGIALILAELGFVAEQRGDVRSALALHQDGLVAARKTGDPRALALAYEGLAGAQQLAGKSELAARLLGTAARVRESVGAPLPRAERGDVDRIATAVRSTLGRNRFEAEYARDV</sequence>
<dbReference type="Proteomes" id="UP000572007">
    <property type="component" value="Unassembled WGS sequence"/>
</dbReference>
<dbReference type="InterPro" id="IPR016032">
    <property type="entry name" value="Sig_transdc_resp-reg_C-effctor"/>
</dbReference>
<dbReference type="InterPro" id="IPR019734">
    <property type="entry name" value="TPR_rpt"/>
</dbReference>
<dbReference type="PANTHER" id="PTHR47691">
    <property type="entry name" value="REGULATOR-RELATED"/>
    <property type="match status" value="1"/>
</dbReference>
<dbReference type="PRINTS" id="PR00364">
    <property type="entry name" value="DISEASERSIST"/>
</dbReference>
<dbReference type="InterPro" id="IPR011990">
    <property type="entry name" value="TPR-like_helical_dom_sf"/>
</dbReference>
<dbReference type="SUPFAM" id="SSF48452">
    <property type="entry name" value="TPR-like"/>
    <property type="match status" value="3"/>
</dbReference>
<dbReference type="Gene3D" id="3.40.50.300">
    <property type="entry name" value="P-loop containing nucleotide triphosphate hydrolases"/>
    <property type="match status" value="1"/>
</dbReference>
<dbReference type="Pfam" id="PF03704">
    <property type="entry name" value="BTAD"/>
    <property type="match status" value="1"/>
</dbReference>
<dbReference type="Gene3D" id="1.10.10.10">
    <property type="entry name" value="Winged helix-like DNA-binding domain superfamily/Winged helix DNA-binding domain"/>
    <property type="match status" value="1"/>
</dbReference>
<dbReference type="SUPFAM" id="SSF46894">
    <property type="entry name" value="C-terminal effector domain of the bipartite response regulators"/>
    <property type="match status" value="1"/>
</dbReference>
<dbReference type="Pfam" id="PF13191">
    <property type="entry name" value="AAA_16"/>
    <property type="match status" value="1"/>
</dbReference>
<feature type="domain" description="OmpR/PhoB-type" evidence="5">
    <location>
        <begin position="14"/>
        <end position="111"/>
    </location>
</feature>
<dbReference type="PANTHER" id="PTHR47691:SF3">
    <property type="entry name" value="HTH-TYPE TRANSCRIPTIONAL REGULATOR RV0890C-RELATED"/>
    <property type="match status" value="1"/>
</dbReference>
<dbReference type="PROSITE" id="PS51755">
    <property type="entry name" value="OMPR_PHOB"/>
    <property type="match status" value="1"/>
</dbReference>
<comment type="similarity">
    <text evidence="1">Belongs to the AfsR/DnrI/RedD regulatory family.</text>
</comment>
<dbReference type="Gene3D" id="1.25.40.10">
    <property type="entry name" value="Tetratricopeptide repeat domain"/>
    <property type="match status" value="2"/>
</dbReference>
<evidence type="ECO:0000256" key="1">
    <source>
        <dbReference type="ARBA" id="ARBA00005820"/>
    </source>
</evidence>
<dbReference type="InterPro" id="IPR041664">
    <property type="entry name" value="AAA_16"/>
</dbReference>
<organism evidence="6 7">
    <name type="scientific">Nocardia coubleae</name>
    <dbReference type="NCBI Taxonomy" id="356147"/>
    <lineage>
        <taxon>Bacteria</taxon>
        <taxon>Bacillati</taxon>
        <taxon>Actinomycetota</taxon>
        <taxon>Actinomycetes</taxon>
        <taxon>Mycobacteriales</taxon>
        <taxon>Nocardiaceae</taxon>
        <taxon>Nocardia</taxon>
    </lineage>
</organism>
<keyword evidence="2 3" id="KW-0238">DNA-binding</keyword>
<comment type="caution">
    <text evidence="6">The sequence shown here is derived from an EMBL/GenBank/DDBJ whole genome shotgun (WGS) entry which is preliminary data.</text>
</comment>
<dbReference type="Pfam" id="PF00486">
    <property type="entry name" value="Trans_reg_C"/>
    <property type="match status" value="1"/>
</dbReference>
<evidence type="ECO:0000313" key="7">
    <source>
        <dbReference type="Proteomes" id="UP000572007"/>
    </source>
</evidence>
<feature type="DNA-binding region" description="OmpR/PhoB-type" evidence="3">
    <location>
        <begin position="14"/>
        <end position="111"/>
    </location>
</feature>
<dbReference type="InterPro" id="IPR001867">
    <property type="entry name" value="OmpR/PhoB-type_DNA-bd"/>
</dbReference>
<dbReference type="Pfam" id="PF25872">
    <property type="entry name" value="HTH_77"/>
    <property type="match status" value="1"/>
</dbReference>
<feature type="region of interest" description="Disordered" evidence="4">
    <location>
        <begin position="261"/>
        <end position="284"/>
    </location>
</feature>
<dbReference type="CDD" id="cd15831">
    <property type="entry name" value="BTAD"/>
    <property type="match status" value="1"/>
</dbReference>
<dbReference type="SMART" id="SM00028">
    <property type="entry name" value="TPR"/>
    <property type="match status" value="4"/>
</dbReference>
<dbReference type="GO" id="GO:0043531">
    <property type="term" value="F:ADP binding"/>
    <property type="evidence" value="ECO:0007669"/>
    <property type="project" value="InterPro"/>
</dbReference>
<proteinExistence type="inferred from homology"/>
<protein>
    <submittedName>
        <fullName evidence="6">AfsR/SARP family transcriptional regulator</fullName>
    </submittedName>
</protein>
<evidence type="ECO:0000313" key="6">
    <source>
        <dbReference type="EMBL" id="NKX86097.1"/>
    </source>
</evidence>
<keyword evidence="7" id="KW-1185">Reference proteome</keyword>
<dbReference type="GO" id="GO:0000160">
    <property type="term" value="P:phosphorelay signal transduction system"/>
    <property type="evidence" value="ECO:0007669"/>
    <property type="project" value="InterPro"/>
</dbReference>
<accession>A0A846W081</accession>
<dbReference type="SMART" id="SM00862">
    <property type="entry name" value="Trans_reg_C"/>
    <property type="match status" value="1"/>
</dbReference>
<evidence type="ECO:0000259" key="5">
    <source>
        <dbReference type="PROSITE" id="PS51755"/>
    </source>
</evidence>
<evidence type="ECO:0000256" key="3">
    <source>
        <dbReference type="PROSITE-ProRule" id="PRU01091"/>
    </source>
</evidence>
<gene>
    <name evidence="6" type="ORF">HGA10_02065</name>
</gene>
<name>A0A846W081_9NOCA</name>
<evidence type="ECO:0000256" key="4">
    <source>
        <dbReference type="SAM" id="MobiDB-lite"/>
    </source>
</evidence>
<dbReference type="InterPro" id="IPR005158">
    <property type="entry name" value="BTAD"/>
</dbReference>
<evidence type="ECO:0000256" key="2">
    <source>
        <dbReference type="ARBA" id="ARBA00023125"/>
    </source>
</evidence>
<dbReference type="GO" id="GO:0003677">
    <property type="term" value="F:DNA binding"/>
    <property type="evidence" value="ECO:0007669"/>
    <property type="project" value="UniProtKB-UniRule"/>
</dbReference>
<dbReference type="EMBL" id="JAAXOM010000001">
    <property type="protein sequence ID" value="NKX86097.1"/>
    <property type="molecule type" value="Genomic_DNA"/>
</dbReference>
<reference evidence="6 7" key="1">
    <citation type="submission" date="2020-04" db="EMBL/GenBank/DDBJ databases">
        <title>MicrobeNet Type strains.</title>
        <authorList>
            <person name="Nicholson A.C."/>
        </authorList>
    </citation>
    <scope>NUCLEOTIDE SEQUENCE [LARGE SCALE GENOMIC DNA]</scope>
    <source>
        <strain evidence="6 7">DSM 44960</strain>
    </source>
</reference>
<dbReference type="InterPro" id="IPR036388">
    <property type="entry name" value="WH-like_DNA-bd_sf"/>
</dbReference>
<dbReference type="SMART" id="SM01043">
    <property type="entry name" value="BTAD"/>
    <property type="match status" value="1"/>
</dbReference>
<feature type="compositionally biased region" description="Basic and acidic residues" evidence="4">
    <location>
        <begin position="268"/>
        <end position="278"/>
    </location>
</feature>
<dbReference type="SUPFAM" id="SSF52540">
    <property type="entry name" value="P-loop containing nucleoside triphosphate hydrolases"/>
    <property type="match status" value="1"/>
</dbReference>